<evidence type="ECO:0000256" key="6">
    <source>
        <dbReference type="ARBA" id="ARBA00023136"/>
    </source>
</evidence>
<dbReference type="GO" id="GO:0005886">
    <property type="term" value="C:plasma membrane"/>
    <property type="evidence" value="ECO:0007669"/>
    <property type="project" value="UniProtKB-SubCell"/>
</dbReference>
<dbReference type="PANTHER" id="PTHR33452:SF1">
    <property type="entry name" value="INNER MEMBRANE PROTEIN YPHA-RELATED"/>
    <property type="match status" value="1"/>
</dbReference>
<evidence type="ECO:0000256" key="1">
    <source>
        <dbReference type="ARBA" id="ARBA00004651"/>
    </source>
</evidence>
<evidence type="ECO:0000313" key="8">
    <source>
        <dbReference type="EMBL" id="PUB14223.1"/>
    </source>
</evidence>
<organism evidence="8 9">
    <name type="scientific">Yoonia sediminilitoris</name>
    <dbReference type="NCBI Taxonomy" id="1286148"/>
    <lineage>
        <taxon>Bacteria</taxon>
        <taxon>Pseudomonadati</taxon>
        <taxon>Pseudomonadota</taxon>
        <taxon>Alphaproteobacteria</taxon>
        <taxon>Rhodobacterales</taxon>
        <taxon>Paracoccaceae</taxon>
        <taxon>Yoonia</taxon>
    </lineage>
</organism>
<dbReference type="PANTHER" id="PTHR33452">
    <property type="entry name" value="OXIDOREDUCTASE CATD-RELATED"/>
    <property type="match status" value="1"/>
</dbReference>
<comment type="subcellular location">
    <subcellularLocation>
        <location evidence="1">Cell membrane</location>
        <topology evidence="1">Multi-pass membrane protein</topology>
    </subcellularLocation>
</comment>
<evidence type="ECO:0000256" key="7">
    <source>
        <dbReference type="SAM" id="Phobius"/>
    </source>
</evidence>
<dbReference type="AlphaFoldDB" id="A0A2T6KFX5"/>
<keyword evidence="6 7" id="KW-0472">Membrane</keyword>
<dbReference type="Pfam" id="PF07681">
    <property type="entry name" value="DoxX"/>
    <property type="match status" value="1"/>
</dbReference>
<evidence type="ECO:0000256" key="2">
    <source>
        <dbReference type="ARBA" id="ARBA00006679"/>
    </source>
</evidence>
<gene>
    <name evidence="8" type="ORF">C8N45_10697</name>
</gene>
<feature type="transmembrane region" description="Helical" evidence="7">
    <location>
        <begin position="49"/>
        <end position="68"/>
    </location>
</feature>
<name>A0A2T6KFX5_9RHOB</name>
<keyword evidence="9" id="KW-1185">Reference proteome</keyword>
<evidence type="ECO:0000256" key="4">
    <source>
        <dbReference type="ARBA" id="ARBA00022692"/>
    </source>
</evidence>
<evidence type="ECO:0000256" key="5">
    <source>
        <dbReference type="ARBA" id="ARBA00022989"/>
    </source>
</evidence>
<dbReference type="EMBL" id="QBUD01000006">
    <property type="protein sequence ID" value="PUB14223.1"/>
    <property type="molecule type" value="Genomic_DNA"/>
</dbReference>
<dbReference type="InterPro" id="IPR032808">
    <property type="entry name" value="DoxX"/>
</dbReference>
<dbReference type="OrthoDB" id="5382961at2"/>
<comment type="caution">
    <text evidence="8">The sequence shown here is derived from an EMBL/GenBank/DDBJ whole genome shotgun (WGS) entry which is preliminary data.</text>
</comment>
<keyword evidence="3" id="KW-1003">Cell membrane</keyword>
<dbReference type="Proteomes" id="UP000244523">
    <property type="component" value="Unassembled WGS sequence"/>
</dbReference>
<accession>A0A2T6KFX5</accession>
<feature type="transmembrane region" description="Helical" evidence="7">
    <location>
        <begin position="75"/>
        <end position="97"/>
    </location>
</feature>
<sequence length="141" mass="14731">MMTKFSNAEYAATVLRVSTGVLFLAHGLLKVNVFTVAGTVGYFESLGLPGFFAYLTIFAELAGGAALIMGLATRLAALGLIPVLLGATWVHSANGWLFSGEGGGWEFPLYWAFVLGAIALLGSGAYALKIPGLQNVLGRFA</sequence>
<reference evidence="8 9" key="1">
    <citation type="submission" date="2018-04" db="EMBL/GenBank/DDBJ databases">
        <title>Genomic Encyclopedia of Archaeal and Bacterial Type Strains, Phase II (KMG-II): from individual species to whole genera.</title>
        <authorList>
            <person name="Goeker M."/>
        </authorList>
    </citation>
    <scope>NUCLEOTIDE SEQUENCE [LARGE SCALE GENOMIC DNA]</scope>
    <source>
        <strain evidence="8 9">DSM 29955</strain>
    </source>
</reference>
<dbReference type="RefSeq" id="WP_108386652.1">
    <property type="nucleotide sequence ID" value="NZ_QBUD01000006.1"/>
</dbReference>
<feature type="transmembrane region" description="Helical" evidence="7">
    <location>
        <begin position="21"/>
        <end position="43"/>
    </location>
</feature>
<evidence type="ECO:0000256" key="3">
    <source>
        <dbReference type="ARBA" id="ARBA00022475"/>
    </source>
</evidence>
<keyword evidence="4 7" id="KW-0812">Transmembrane</keyword>
<comment type="similarity">
    <text evidence="2">Belongs to the DoxX family.</text>
</comment>
<feature type="transmembrane region" description="Helical" evidence="7">
    <location>
        <begin position="109"/>
        <end position="128"/>
    </location>
</feature>
<protein>
    <submittedName>
        <fullName evidence="8">Putative oxidoreductase</fullName>
    </submittedName>
</protein>
<evidence type="ECO:0000313" key="9">
    <source>
        <dbReference type="Proteomes" id="UP000244523"/>
    </source>
</evidence>
<dbReference type="InterPro" id="IPR051907">
    <property type="entry name" value="DoxX-like_oxidoreductase"/>
</dbReference>
<proteinExistence type="inferred from homology"/>
<keyword evidence="5 7" id="KW-1133">Transmembrane helix</keyword>